<sequence length="662" mass="72305">MTDPSTGAAEDPAVTLERLTGRFDDCLARLADTPAFAKHTAKGGVIDYGRRIMGLPGGPAVLYDRVATMEEAGIFAGTDWDHPEILQAPLAPNTLRTADQSTATLECLSELRLLAVGQGDYFHPAISSEQARHFVSQVLALNLTFLFSAPSEADRVALGRLAKPVRNLYAFIAERTGYDNIIGSLIAEIERILAQRPIMVDDVKAMVTQIAICMADASIDTAAAGRGADRLVSALFGPTAGCREDPGIQVYAERLETMDVHMLTQEANGFARAMHDTGLVSPYHPVFLRYVAYQRPDLVSAALGLSSTGRDGFLCYQQLILRLIEDAVHVETAQSVYGLALMLERGILYVPAIGPALWRQIFLPLHPAVEQSIAATFGAARPARVFLLAGVLTVLGQPMGVGQGNNPTCQSARAISMWAYTDPDYLLQLIAWAARDNTLTMHFEGQPITSSELQQGLMAGPLLDVDAVSIALVPHLDRVYIEMGRHTAGRPGDPHRWINAEFHGWWVGRGCRLAIDVPTGMLEDFDGFVRQFYATYHPYHNGNQPVIHPQPAGIAVTDSAARFIGWHAIAIYRVGLDPSGGMRVYFYNPNNDGGQDWGDGVVVSTDGNGERFGESSLPIAQFASRLYLFHFDERERGWPETVTAEEVQTVEDFARRSWAAAR</sequence>
<accession>K9HHW5</accession>
<dbReference type="Proteomes" id="UP000009881">
    <property type="component" value="Unassembled WGS sequence"/>
</dbReference>
<name>K9HHW5_9PROT</name>
<keyword evidence="2" id="KW-1185">Reference proteome</keyword>
<dbReference type="RefSeq" id="WP_009541853.1">
    <property type="nucleotide sequence ID" value="NZ_ANHY01000017.1"/>
</dbReference>
<dbReference type="STRING" id="1238182.C882_1197"/>
<dbReference type="EMBL" id="ANHY01000017">
    <property type="protein sequence ID" value="EKV28196.1"/>
    <property type="molecule type" value="Genomic_DNA"/>
</dbReference>
<evidence type="ECO:0000313" key="1">
    <source>
        <dbReference type="EMBL" id="EKV28196.1"/>
    </source>
</evidence>
<proteinExistence type="predicted"/>
<comment type="caution">
    <text evidence="1">The sequence shown here is derived from an EMBL/GenBank/DDBJ whole genome shotgun (WGS) entry which is preliminary data.</text>
</comment>
<dbReference type="eggNOG" id="ENOG502Z84R">
    <property type="taxonomic scope" value="Bacteria"/>
</dbReference>
<evidence type="ECO:0000313" key="2">
    <source>
        <dbReference type="Proteomes" id="UP000009881"/>
    </source>
</evidence>
<gene>
    <name evidence="1" type="ORF">C882_1197</name>
</gene>
<dbReference type="AlphaFoldDB" id="K9HHW5"/>
<protein>
    <submittedName>
        <fullName evidence="1">Uncharacterized protein</fullName>
    </submittedName>
</protein>
<dbReference type="PATRIC" id="fig|1238182.3.peg.3411"/>
<organism evidence="1 2">
    <name type="scientific">Caenispirillum salinarum AK4</name>
    <dbReference type="NCBI Taxonomy" id="1238182"/>
    <lineage>
        <taxon>Bacteria</taxon>
        <taxon>Pseudomonadati</taxon>
        <taxon>Pseudomonadota</taxon>
        <taxon>Alphaproteobacteria</taxon>
        <taxon>Rhodospirillales</taxon>
        <taxon>Novispirillaceae</taxon>
        <taxon>Caenispirillum</taxon>
    </lineage>
</organism>
<reference evidence="1 2" key="1">
    <citation type="journal article" date="2013" name="Genome Announc.">
        <title>Draft Genome Sequence of an Alphaproteobacterium, Caenispirillum salinarum AK4(T), Isolated from a Solar Saltern.</title>
        <authorList>
            <person name="Khatri I."/>
            <person name="Singh A."/>
            <person name="Korpole S."/>
            <person name="Pinnaka A.K."/>
            <person name="Subramanian S."/>
        </authorList>
    </citation>
    <scope>NUCLEOTIDE SEQUENCE [LARGE SCALE GENOMIC DNA]</scope>
    <source>
        <strain evidence="1 2">AK4</strain>
    </source>
</reference>